<dbReference type="Pfam" id="PF00144">
    <property type="entry name" value="Beta-lactamase"/>
    <property type="match status" value="1"/>
</dbReference>
<dbReference type="SUPFAM" id="SSF56601">
    <property type="entry name" value="beta-lactamase/transpeptidase-like"/>
    <property type="match status" value="1"/>
</dbReference>
<proteinExistence type="predicted"/>
<dbReference type="Proteomes" id="UP000026739">
    <property type="component" value="Unassembled WGS sequence"/>
</dbReference>
<sequence>MNPGFTSSLNHLLDAVTTGQQCVPGVVAAITGRDGLIYEGASGQRTLGQAGAMTTDSVFAMFSTTKAITATAVLQLVEEGRLDLDAPARDYVPMIGELKVLEGFDSDGTPRLRAPKKHITTRMLLLHTAGLGYEFFNENYNRLVQEGRQPSIISGSLAALLTPLLFEPGEQWEYGSNMDWAGLVVEAITGKRLGEVMQQRIFEPLGMTDTAFSMTASMLQRRAGMHQREENGSLTAVEGSLLPEEPEVHMGGHGLFSTVKDYCLFIRAWLNDGQGDHGRILKPETIRFAEKNGLDNLKIKALPCVNPSISHTAEFFPGMPKSWALSFMVNEQDAPTGRPAGSLAWAGLANLFYWIDRKNGIGGFWATQILPFVDPVSTNGYLDFETAAYRNLNT</sequence>
<reference evidence="2 3" key="1">
    <citation type="submission" date="2013-12" db="EMBL/GenBank/DDBJ databases">
        <authorList>
            <person name="Formusa P.A."/>
            <person name="Habash M."/>
            <person name="Lee H."/>
            <person name="Trevors J.T."/>
        </authorList>
    </citation>
    <scope>NUCLEOTIDE SEQUENCE [LARGE SCALE GENOMIC DNA]</scope>
    <source>
        <strain evidence="2 3">PD30</strain>
    </source>
</reference>
<name>A0A059KSY0_9PSED</name>
<dbReference type="Gene3D" id="3.40.710.10">
    <property type="entry name" value="DD-peptidase/beta-lactamase superfamily"/>
    <property type="match status" value="1"/>
</dbReference>
<feature type="domain" description="Beta-lactamase-related" evidence="1">
    <location>
        <begin position="20"/>
        <end position="386"/>
    </location>
</feature>
<protein>
    <submittedName>
        <fullName evidence="2">1,4-butanediol diacrylate esterase</fullName>
    </submittedName>
</protein>
<dbReference type="eggNOG" id="COG1680">
    <property type="taxonomic scope" value="Bacteria"/>
</dbReference>
<dbReference type="AlphaFoldDB" id="A0A059KSY0"/>
<evidence type="ECO:0000313" key="3">
    <source>
        <dbReference type="Proteomes" id="UP000026739"/>
    </source>
</evidence>
<dbReference type="EMBL" id="AZQQ01000110">
    <property type="protein sequence ID" value="KDD65193.1"/>
    <property type="molecule type" value="Genomic_DNA"/>
</dbReference>
<dbReference type="InterPro" id="IPR012338">
    <property type="entry name" value="Beta-lactam/transpept-like"/>
</dbReference>
<evidence type="ECO:0000259" key="1">
    <source>
        <dbReference type="Pfam" id="PF00144"/>
    </source>
</evidence>
<dbReference type="RefSeq" id="WP_033062111.1">
    <property type="nucleotide sequence ID" value="NZ_AZQQ01000110.1"/>
</dbReference>
<accession>A0A059KSY0</accession>
<organism evidence="2 3">
    <name type="scientific">Pseudomonas mandelii PD30</name>
    <dbReference type="NCBI Taxonomy" id="1419583"/>
    <lineage>
        <taxon>Bacteria</taxon>
        <taxon>Pseudomonadati</taxon>
        <taxon>Pseudomonadota</taxon>
        <taxon>Gammaproteobacteria</taxon>
        <taxon>Pseudomonadales</taxon>
        <taxon>Pseudomonadaceae</taxon>
        <taxon>Pseudomonas</taxon>
    </lineage>
</organism>
<dbReference type="InterPro" id="IPR050789">
    <property type="entry name" value="Diverse_Enzym_Activities"/>
</dbReference>
<dbReference type="PANTHER" id="PTHR43283">
    <property type="entry name" value="BETA-LACTAMASE-RELATED"/>
    <property type="match status" value="1"/>
</dbReference>
<comment type="caution">
    <text evidence="2">The sequence shown here is derived from an EMBL/GenBank/DDBJ whole genome shotgun (WGS) entry which is preliminary data.</text>
</comment>
<evidence type="ECO:0000313" key="2">
    <source>
        <dbReference type="EMBL" id="KDD65193.1"/>
    </source>
</evidence>
<gene>
    <name evidence="2" type="ORF">V466_30905</name>
</gene>
<dbReference type="PANTHER" id="PTHR43283:SF3">
    <property type="entry name" value="BETA-LACTAMASE FAMILY PROTEIN (AFU_ORTHOLOGUE AFUA_5G07500)"/>
    <property type="match status" value="1"/>
</dbReference>
<dbReference type="InterPro" id="IPR001466">
    <property type="entry name" value="Beta-lactam-related"/>
</dbReference>